<comment type="catalytic activity">
    <reaction evidence="7">
        <text>L-methionyl-tRNA(fMet) + (6R)-10-formyltetrahydrofolate = N-formyl-L-methionyl-tRNA(fMet) + (6S)-5,6,7,8-tetrahydrofolate + H(+)</text>
        <dbReference type="Rhea" id="RHEA:24380"/>
        <dbReference type="Rhea" id="RHEA-COMP:9952"/>
        <dbReference type="Rhea" id="RHEA-COMP:9953"/>
        <dbReference type="ChEBI" id="CHEBI:15378"/>
        <dbReference type="ChEBI" id="CHEBI:57453"/>
        <dbReference type="ChEBI" id="CHEBI:78530"/>
        <dbReference type="ChEBI" id="CHEBI:78844"/>
        <dbReference type="ChEBI" id="CHEBI:195366"/>
        <dbReference type="EC" id="2.1.2.9"/>
    </reaction>
</comment>
<dbReference type="InterPro" id="IPR037022">
    <property type="entry name" value="Formyl_trans_C_sf"/>
</dbReference>
<feature type="domain" description="Formyl transferase C-terminal" evidence="9">
    <location>
        <begin position="199"/>
        <end position="281"/>
    </location>
</feature>
<dbReference type="GO" id="GO:0005829">
    <property type="term" value="C:cytosol"/>
    <property type="evidence" value="ECO:0007669"/>
    <property type="project" value="TreeGrafter"/>
</dbReference>
<dbReference type="EMBL" id="VSIV01000137">
    <property type="protein sequence ID" value="TYB33521.1"/>
    <property type="molecule type" value="Genomic_DNA"/>
</dbReference>
<evidence type="ECO:0000259" key="8">
    <source>
        <dbReference type="Pfam" id="PF00551"/>
    </source>
</evidence>
<evidence type="ECO:0000256" key="2">
    <source>
        <dbReference type="ARBA" id="ARBA00010699"/>
    </source>
</evidence>
<dbReference type="RefSeq" id="WP_303700994.1">
    <property type="nucleotide sequence ID" value="NZ_VSIV01000137.1"/>
</dbReference>
<reference evidence="10 11" key="1">
    <citation type="submission" date="2019-08" db="EMBL/GenBank/DDBJ databases">
        <title>Genomic characterization of a novel candidate phylum (ARYD3) from a high temperature, high salinity tertiary oil reservoir in north central Oklahoma, USA.</title>
        <authorList>
            <person name="Youssef N.H."/>
            <person name="Yadav A."/>
            <person name="Elshahed M.S."/>
        </authorList>
    </citation>
    <scope>NUCLEOTIDE SEQUENCE [LARGE SCALE GENOMIC DNA]</scope>
    <source>
        <strain evidence="10">ARYD1</strain>
    </source>
</reference>
<comment type="function">
    <text evidence="1">Attaches a formyl group to the free amino group of methionyl-tRNA(fMet). The formyl group appears to play a dual role in the initiator identity of N-formylmethionyl-tRNA by promoting its recognition by IF2 and preventing the misappropriation of this tRNA by the elongation apparatus.</text>
</comment>
<organism evidence="10 11">
    <name type="scientific">Flexistipes sinusarabici</name>
    <dbReference type="NCBI Taxonomy" id="2352"/>
    <lineage>
        <taxon>Bacteria</taxon>
        <taxon>Pseudomonadati</taxon>
        <taxon>Deferribacterota</taxon>
        <taxon>Deferribacteres</taxon>
        <taxon>Deferribacterales</taxon>
        <taxon>Flexistipitaceae</taxon>
        <taxon>Flexistipes</taxon>
    </lineage>
</organism>
<evidence type="ECO:0000256" key="7">
    <source>
        <dbReference type="ARBA" id="ARBA00048558"/>
    </source>
</evidence>
<evidence type="ECO:0000256" key="5">
    <source>
        <dbReference type="ARBA" id="ARBA00022679"/>
    </source>
</evidence>
<dbReference type="InterPro" id="IPR036477">
    <property type="entry name" value="Formyl_transf_N_sf"/>
</dbReference>
<evidence type="ECO:0000259" key="9">
    <source>
        <dbReference type="Pfam" id="PF02911"/>
    </source>
</evidence>
<evidence type="ECO:0000256" key="4">
    <source>
        <dbReference type="ARBA" id="ARBA00016014"/>
    </source>
</evidence>
<feature type="domain" description="Formyl transferase N-terminal" evidence="8">
    <location>
        <begin position="65"/>
        <end position="163"/>
    </location>
</feature>
<dbReference type="InterPro" id="IPR044135">
    <property type="entry name" value="Met-tRNA-FMT_C"/>
</dbReference>
<dbReference type="InterPro" id="IPR002376">
    <property type="entry name" value="Formyl_transf_N"/>
</dbReference>
<evidence type="ECO:0000256" key="1">
    <source>
        <dbReference type="ARBA" id="ARBA00002606"/>
    </source>
</evidence>
<proteinExistence type="inferred from homology"/>
<dbReference type="Pfam" id="PF02911">
    <property type="entry name" value="Formyl_trans_C"/>
    <property type="match status" value="1"/>
</dbReference>
<dbReference type="Gene3D" id="3.40.50.170">
    <property type="entry name" value="Formyl transferase, N-terminal domain"/>
    <property type="match status" value="1"/>
</dbReference>
<dbReference type="CDD" id="cd08704">
    <property type="entry name" value="Met_tRNA_FMT_C"/>
    <property type="match status" value="1"/>
</dbReference>
<evidence type="ECO:0000256" key="3">
    <source>
        <dbReference type="ARBA" id="ARBA00012261"/>
    </source>
</evidence>
<keyword evidence="5 10" id="KW-0808">Transferase</keyword>
<protein>
    <recommendedName>
        <fullName evidence="4">Methionyl-tRNA formyltransferase</fullName>
        <ecNumber evidence="3">2.1.2.9</ecNumber>
    </recommendedName>
</protein>
<evidence type="ECO:0000256" key="6">
    <source>
        <dbReference type="ARBA" id="ARBA00022917"/>
    </source>
</evidence>
<evidence type="ECO:0000313" key="11">
    <source>
        <dbReference type="Proteomes" id="UP000323337"/>
    </source>
</evidence>
<dbReference type="EC" id="2.1.2.9" evidence="3"/>
<evidence type="ECO:0000313" key="10">
    <source>
        <dbReference type="EMBL" id="TYB33521.1"/>
    </source>
</evidence>
<sequence>MVKTAVFTANIIGFKLLEKLHAFNFYPQIVTYDTAFRRTNQSKDFSFFEDKFKIIYLQNNTYEHNKNILDRLDCDNVVCIDWTKDFFKKSRPEFNVIQMQPSLLPKYRGYGCISEQFEKGVYQSGVTFYKPSDKVDAGDIIYQKTLRIEYDDYPEDFIENIVNISAEFIINVEKNGLKNYKTLPQNEDEAFYIIRKRSKNAILDFGRDAYSIYNQIRAFSRPFFGAYFYSNGTKVKVFRAKTEKWQGYFGEPGEIIKNDENGAEIACGSGTITLSEVEINNQTYYNYIPL</sequence>
<dbReference type="PANTHER" id="PTHR11138">
    <property type="entry name" value="METHIONYL-TRNA FORMYLTRANSFERASE"/>
    <property type="match status" value="1"/>
</dbReference>
<dbReference type="Gene3D" id="3.10.25.10">
    <property type="entry name" value="Formyl transferase, C-terminal domain"/>
    <property type="match status" value="1"/>
</dbReference>
<dbReference type="PANTHER" id="PTHR11138:SF5">
    <property type="entry name" value="METHIONYL-TRNA FORMYLTRANSFERASE, MITOCHONDRIAL"/>
    <property type="match status" value="1"/>
</dbReference>
<keyword evidence="6" id="KW-0648">Protein biosynthesis</keyword>
<comment type="similarity">
    <text evidence="2">Belongs to the Fmt family.</text>
</comment>
<dbReference type="GO" id="GO:0004479">
    <property type="term" value="F:methionyl-tRNA formyltransferase activity"/>
    <property type="evidence" value="ECO:0007669"/>
    <property type="project" value="UniProtKB-EC"/>
</dbReference>
<dbReference type="Proteomes" id="UP000323337">
    <property type="component" value="Unassembled WGS sequence"/>
</dbReference>
<dbReference type="Pfam" id="PF00551">
    <property type="entry name" value="Formyl_trans_N"/>
    <property type="match status" value="1"/>
</dbReference>
<name>A0A5D0MPP9_FLESI</name>
<comment type="caution">
    <text evidence="10">The sequence shown here is derived from an EMBL/GenBank/DDBJ whole genome shotgun (WGS) entry which is preliminary data.</text>
</comment>
<dbReference type="InterPro" id="IPR005793">
    <property type="entry name" value="Formyl_trans_C"/>
</dbReference>
<dbReference type="SUPFAM" id="SSF50486">
    <property type="entry name" value="FMT C-terminal domain-like"/>
    <property type="match status" value="1"/>
</dbReference>
<accession>A0A5D0MPP9</accession>
<dbReference type="InterPro" id="IPR011034">
    <property type="entry name" value="Formyl_transferase-like_C_sf"/>
</dbReference>
<gene>
    <name evidence="10" type="ORF">FXF49_05930</name>
</gene>
<dbReference type="AlphaFoldDB" id="A0A5D0MPP9"/>
<dbReference type="SUPFAM" id="SSF53328">
    <property type="entry name" value="Formyltransferase"/>
    <property type="match status" value="1"/>
</dbReference>